<dbReference type="CDD" id="cd01335">
    <property type="entry name" value="Radical_SAM"/>
    <property type="match status" value="1"/>
</dbReference>
<dbReference type="SFLD" id="SFLDG01067">
    <property type="entry name" value="SPASM/twitch_domain_containing"/>
    <property type="match status" value="1"/>
</dbReference>
<accession>A0A9W4CLC4</accession>
<dbReference type="InterPro" id="IPR026357">
    <property type="entry name" value="rSAM_SPASM_GrrM_OscB"/>
</dbReference>
<gene>
    <name evidence="6" type="ORF">NO713_01155</name>
</gene>
<keyword evidence="4" id="KW-0411">Iron-sulfur</keyword>
<dbReference type="InterPro" id="IPR023867">
    <property type="entry name" value="Sulphatase_maturase_rSAM"/>
</dbReference>
<evidence type="ECO:0000256" key="3">
    <source>
        <dbReference type="ARBA" id="ARBA00023004"/>
    </source>
</evidence>
<dbReference type="PROSITE" id="PS51918">
    <property type="entry name" value="RADICAL_SAM"/>
    <property type="match status" value="1"/>
</dbReference>
<keyword evidence="2" id="KW-0479">Metal-binding</keyword>
<name>A0A9W4CLC4_9CYAN</name>
<evidence type="ECO:0000313" key="7">
    <source>
        <dbReference type="Proteomes" id="UP001153719"/>
    </source>
</evidence>
<keyword evidence="3" id="KW-0408">Iron</keyword>
<feature type="domain" description="Radical SAM core" evidence="5">
    <location>
        <begin position="7"/>
        <end position="245"/>
    </location>
</feature>
<dbReference type="GO" id="GO:0046872">
    <property type="term" value="F:metal ion binding"/>
    <property type="evidence" value="ECO:0007669"/>
    <property type="project" value="UniProtKB-KW"/>
</dbReference>
<dbReference type="SFLD" id="SFLDG01386">
    <property type="entry name" value="main_SPASM_domain-containing"/>
    <property type="match status" value="1"/>
</dbReference>
<dbReference type="AlphaFoldDB" id="A0A9W4CLC4"/>
<dbReference type="SMART" id="SM00729">
    <property type="entry name" value="Elp3"/>
    <property type="match status" value="1"/>
</dbReference>
<dbReference type="RefSeq" id="WP_254173268.1">
    <property type="nucleotide sequence ID" value="NZ_LR882967.1"/>
</dbReference>
<dbReference type="EMBL" id="LR882967">
    <property type="protein sequence ID" value="CAD5928878.1"/>
    <property type="molecule type" value="Genomic_DNA"/>
</dbReference>
<dbReference type="GO" id="GO:0016491">
    <property type="term" value="F:oxidoreductase activity"/>
    <property type="evidence" value="ECO:0007669"/>
    <property type="project" value="InterPro"/>
</dbReference>
<keyword evidence="7" id="KW-1185">Reference proteome</keyword>
<evidence type="ECO:0000256" key="2">
    <source>
        <dbReference type="ARBA" id="ARBA00022723"/>
    </source>
</evidence>
<dbReference type="PANTHER" id="PTHR43273:SF8">
    <property type="entry name" value="RADICAL SAM DOMAIN PROTEIN"/>
    <property type="match status" value="1"/>
</dbReference>
<reference evidence="6" key="1">
    <citation type="submission" date="2020-09" db="EMBL/GenBank/DDBJ databases">
        <authorList>
            <person name="Blom J."/>
        </authorList>
    </citation>
    <scope>NUCLEOTIDE SEQUENCE</scope>
    <source>
        <strain evidence="6">No.713</strain>
    </source>
</reference>
<keyword evidence="1" id="KW-0949">S-adenosyl-L-methionine</keyword>
<evidence type="ECO:0000313" key="6">
    <source>
        <dbReference type="EMBL" id="CAD5928878.1"/>
    </source>
</evidence>
<dbReference type="NCBIfam" id="TIGR04261">
    <property type="entry name" value="rSAM_GlyRichRpt"/>
    <property type="match status" value="1"/>
</dbReference>
<dbReference type="InterPro" id="IPR007197">
    <property type="entry name" value="rSAM"/>
</dbReference>
<protein>
    <recommendedName>
        <fullName evidence="5">Radical SAM core domain-containing protein</fullName>
    </recommendedName>
</protein>
<dbReference type="InterPro" id="IPR058240">
    <property type="entry name" value="rSAM_sf"/>
</dbReference>
<dbReference type="GO" id="GO:0051536">
    <property type="term" value="F:iron-sulfur cluster binding"/>
    <property type="evidence" value="ECO:0007669"/>
    <property type="project" value="UniProtKB-KW"/>
</dbReference>
<evidence type="ECO:0000259" key="5">
    <source>
        <dbReference type="PROSITE" id="PS51918"/>
    </source>
</evidence>
<dbReference type="InterPro" id="IPR013785">
    <property type="entry name" value="Aldolase_TIM"/>
</dbReference>
<dbReference type="SFLD" id="SFLDG01384">
    <property type="entry name" value="thioether_bond_formation_requi"/>
    <property type="match status" value="1"/>
</dbReference>
<dbReference type="SUPFAM" id="SSF102114">
    <property type="entry name" value="Radical SAM enzymes"/>
    <property type="match status" value="1"/>
</dbReference>
<dbReference type="KEGG" id="ppsu:NO713_01155"/>
<evidence type="ECO:0000256" key="4">
    <source>
        <dbReference type="ARBA" id="ARBA00023014"/>
    </source>
</evidence>
<dbReference type="Proteomes" id="UP001153719">
    <property type="component" value="Chromosome"/>
</dbReference>
<dbReference type="Gene3D" id="3.20.20.70">
    <property type="entry name" value="Aldolase class I"/>
    <property type="match status" value="1"/>
</dbReference>
<dbReference type="SFLD" id="SFLDS00029">
    <property type="entry name" value="Radical_SAM"/>
    <property type="match status" value="1"/>
</dbReference>
<dbReference type="SFLD" id="SFLDG01072">
    <property type="entry name" value="dehydrogenase_like"/>
    <property type="match status" value="1"/>
</dbReference>
<proteinExistence type="predicted"/>
<sequence length="383" mass="43938">MNLNIEAFRSHSPLIILQPTPFCNLDCKYCYLPNRNLRQQMSLEVMQRIFDEVLKSPLPDPIELVWHAGEPLAVPKDFYRDAFRLLNHINLKYQRKLQHGIQTNATLIDEEWISIFQANKINIGVSIDGPEFIHNKYRVTHTGYGTHKKTMRGIRLLQENNILFTTISVLTDFSLNYPDEMFNFFVDNGIQCIAFNIDEVSGQNLSSSYQVNESIYQYKKFINKFLELVDANQGFPEVREFLQIASIIKNNPHGKGILINSTNTPLHILTFDYLGNYTTFCPELSATQSSKFKNFIMGNIFDNPINSIFDNPVFKAVNIEVKAGLKICQESCNYWSFCGGGSPSNKFSETGRFDVAETLHCKVHTKALVDSMLDYLELKGRQI</sequence>
<dbReference type="PANTHER" id="PTHR43273">
    <property type="entry name" value="ANAEROBIC SULFATASE-MATURATING ENZYME HOMOLOG ASLB-RELATED"/>
    <property type="match status" value="1"/>
</dbReference>
<organism evidence="6 7">
    <name type="scientific">Planktothrix pseudagardhii</name>
    <dbReference type="NCBI Taxonomy" id="132604"/>
    <lineage>
        <taxon>Bacteria</taxon>
        <taxon>Bacillati</taxon>
        <taxon>Cyanobacteriota</taxon>
        <taxon>Cyanophyceae</taxon>
        <taxon>Oscillatoriophycideae</taxon>
        <taxon>Oscillatoriales</taxon>
        <taxon>Microcoleaceae</taxon>
        <taxon>Planktothrix</taxon>
    </lineage>
</organism>
<dbReference type="Pfam" id="PF04055">
    <property type="entry name" value="Radical_SAM"/>
    <property type="match status" value="1"/>
</dbReference>
<dbReference type="InterPro" id="IPR006638">
    <property type="entry name" value="Elp3/MiaA/NifB-like_rSAM"/>
</dbReference>
<evidence type="ECO:0000256" key="1">
    <source>
        <dbReference type="ARBA" id="ARBA00022691"/>
    </source>
</evidence>